<evidence type="ECO:0000313" key="1">
    <source>
        <dbReference type="EMBL" id="QFR59711.1"/>
    </source>
</evidence>
<dbReference type="Proteomes" id="UP000326537">
    <property type="component" value="Segment"/>
</dbReference>
<keyword evidence="2" id="KW-1185">Reference proteome</keyword>
<dbReference type="InterPro" id="IPR027417">
    <property type="entry name" value="P-loop_NTPase"/>
</dbReference>
<proteinExistence type="predicted"/>
<sequence length="247" mass="28229">MTAAVQQTNDNLILIGGESGAGKSASLMNLRNPEGVLYLNCEAGKKLPFRNQFIRKVITDPYQIYEGFVWAESQPHVHTIVIDTATFMMEMFESVHIVGAADTRARWQDYSQFFKNLMQQYVAKSTKNVIILTHIEEMIDETTGLRKVQSKVKGALKAVGIESFFSLNVNTKKVPLRDLTEYENQYLNITEDDKLVGYKHVFQTRITKNTTGERIRGPIGMFSQTETYIDNDAQQLLDIVHDFYKEE</sequence>
<dbReference type="SUPFAM" id="SSF52540">
    <property type="entry name" value="P-loop containing nucleoside triphosphate hydrolases"/>
    <property type="match status" value="1"/>
</dbReference>
<gene>
    <name evidence="1" type="ORF">VBApiPXC38_24</name>
</gene>
<protein>
    <submittedName>
        <fullName evidence="1">AAA ATPase</fullName>
    </submittedName>
</protein>
<evidence type="ECO:0000313" key="2">
    <source>
        <dbReference type="Proteomes" id="UP000326537"/>
    </source>
</evidence>
<reference evidence="1 2" key="1">
    <citation type="submission" date="2019-09" db="EMBL/GenBank/DDBJ databases">
        <title>The characteristics and genome analysis of VB_ApiP_XC38, a novel N4-like phage Infecting Acinetobacter pittii.</title>
        <authorList>
            <person name="Cheng M."/>
        </authorList>
    </citation>
    <scope>NUCLEOTIDE SEQUENCE [LARGE SCALE GENOMIC DNA]</scope>
</reference>
<organism evidence="1 2">
    <name type="scientific">Acinetobacter phage VB_ApiP_XC38</name>
    <dbReference type="NCBI Taxonomy" id="2655002"/>
    <lineage>
        <taxon>Viruses</taxon>
        <taxon>Duplodnaviria</taxon>
        <taxon>Heunggongvirae</taxon>
        <taxon>Uroviricota</taxon>
        <taxon>Caudoviricetes</taxon>
        <taxon>Schitoviridae</taxon>
        <taxon>Exceevirus</taxon>
        <taxon>Exceevirus Xc38</taxon>
    </lineage>
</organism>
<accession>A0A5P8PSI3</accession>
<dbReference type="EMBL" id="MN508356">
    <property type="protein sequence ID" value="QFR59711.1"/>
    <property type="molecule type" value="Genomic_DNA"/>
</dbReference>
<dbReference type="Pfam" id="PF13479">
    <property type="entry name" value="AAA_24"/>
    <property type="match status" value="1"/>
</dbReference>
<name>A0A5P8PSI3_9CAUD</name>